<organism evidence="2 3">
    <name type="scientific">Fodinibius salicampi</name>
    <dbReference type="NCBI Taxonomy" id="1920655"/>
    <lineage>
        <taxon>Bacteria</taxon>
        <taxon>Pseudomonadati</taxon>
        <taxon>Balneolota</taxon>
        <taxon>Balneolia</taxon>
        <taxon>Balneolales</taxon>
        <taxon>Balneolaceae</taxon>
        <taxon>Fodinibius</taxon>
    </lineage>
</organism>
<name>A0ABT3PV95_9BACT</name>
<keyword evidence="3" id="KW-1185">Reference proteome</keyword>
<dbReference type="EMBL" id="JAJNDC010000001">
    <property type="protein sequence ID" value="MCW9711748.1"/>
    <property type="molecule type" value="Genomic_DNA"/>
</dbReference>
<dbReference type="PANTHER" id="PTHR12526">
    <property type="entry name" value="GLYCOSYLTRANSFERASE"/>
    <property type="match status" value="1"/>
</dbReference>
<sequence length="390" mass="44405">MKIAFLTDQYVTDDKNEGGVGNYLAKMGAALSKHGHHVEVFALVNHPHNTTIVNGITIHSIKKPDSILFKVLKRLILYLFSQEAYENINTIIYSYILNKAFEKRDKNIKFDIVQSTNYPQTGFFVKRKQGRKHYLRLSTSRLLFDKASFKKIKLSQKITEKIDLHCIRKADHSYSPSQFLSDYFEKKYALDISVVRPPAILYIDPAKKIPFNLPKRYLVHFGILGFRKGTDLVAEALEKAWKSNPDLKMVWVGRYSQDIGTPIHEKLEDTKERLIWIDHQPSSQLYKIVSDSIASVLPSRADNLPNTVIESLLLGVPVIGFSNASIDELVIAGKNGELVPSNDTDALAIAMIQAWDENKDWLNGNMTHLPVFDEMQAEQAVKNFLELESQ</sequence>
<dbReference type="CDD" id="cd03801">
    <property type="entry name" value="GT4_PimA-like"/>
    <property type="match status" value="1"/>
</dbReference>
<feature type="domain" description="Glycosyl transferase family 1" evidence="1">
    <location>
        <begin position="207"/>
        <end position="358"/>
    </location>
</feature>
<accession>A0ABT3PV95</accession>
<dbReference type="Gene3D" id="3.40.50.2000">
    <property type="entry name" value="Glycogen Phosphorylase B"/>
    <property type="match status" value="2"/>
</dbReference>
<dbReference type="SUPFAM" id="SSF53756">
    <property type="entry name" value="UDP-Glycosyltransferase/glycogen phosphorylase"/>
    <property type="match status" value="1"/>
</dbReference>
<dbReference type="Proteomes" id="UP001207337">
    <property type="component" value="Unassembled WGS sequence"/>
</dbReference>
<comment type="caution">
    <text evidence="2">The sequence shown here is derived from an EMBL/GenBank/DDBJ whole genome shotgun (WGS) entry which is preliminary data.</text>
</comment>
<protein>
    <submittedName>
        <fullName evidence="2">Glycosyltransferase family 4 protein</fullName>
    </submittedName>
</protein>
<evidence type="ECO:0000313" key="2">
    <source>
        <dbReference type="EMBL" id="MCW9711748.1"/>
    </source>
</evidence>
<reference evidence="2 3" key="1">
    <citation type="submission" date="2021-11" db="EMBL/GenBank/DDBJ databases">
        <title>Aliifidinibius sp. nov., a new bacterium isolated from saline soil.</title>
        <authorList>
            <person name="Galisteo C."/>
            <person name="De La Haba R."/>
            <person name="Sanchez-Porro C."/>
            <person name="Ventosa A."/>
        </authorList>
    </citation>
    <scope>NUCLEOTIDE SEQUENCE [LARGE SCALE GENOMIC DNA]</scope>
    <source>
        <strain evidence="2 3">KACC 190600</strain>
    </source>
</reference>
<dbReference type="RefSeq" id="WP_265787223.1">
    <property type="nucleotide sequence ID" value="NZ_BAABRS010000001.1"/>
</dbReference>
<gene>
    <name evidence="2" type="ORF">LQ318_02420</name>
</gene>
<dbReference type="Pfam" id="PF00534">
    <property type="entry name" value="Glycos_transf_1"/>
    <property type="match status" value="1"/>
</dbReference>
<dbReference type="InterPro" id="IPR001296">
    <property type="entry name" value="Glyco_trans_1"/>
</dbReference>
<proteinExistence type="predicted"/>
<evidence type="ECO:0000259" key="1">
    <source>
        <dbReference type="Pfam" id="PF00534"/>
    </source>
</evidence>
<evidence type="ECO:0000313" key="3">
    <source>
        <dbReference type="Proteomes" id="UP001207337"/>
    </source>
</evidence>